<dbReference type="InterPro" id="IPR020603">
    <property type="entry name" value="MraZ_dom"/>
</dbReference>
<evidence type="ECO:0000256" key="5">
    <source>
        <dbReference type="ARBA" id="ARBA00023125"/>
    </source>
</evidence>
<dbReference type="PANTHER" id="PTHR34701">
    <property type="entry name" value="TRANSCRIPTIONAL REGULATOR MRAZ"/>
    <property type="match status" value="1"/>
</dbReference>
<evidence type="ECO:0000256" key="1">
    <source>
        <dbReference type="ARBA" id="ARBA00013860"/>
    </source>
</evidence>
<evidence type="ECO:0000313" key="10">
    <source>
        <dbReference type="Proteomes" id="UP000824135"/>
    </source>
</evidence>
<dbReference type="InterPro" id="IPR007159">
    <property type="entry name" value="SpoVT-AbrB_dom"/>
</dbReference>
<protein>
    <recommendedName>
        <fullName evidence="1 7">Transcriptional regulator MraZ</fullName>
    </recommendedName>
</protein>
<keyword evidence="5 7" id="KW-0238">DNA-binding</keyword>
<organism evidence="9 10">
    <name type="scientific">Candidatus Borkfalkia excrementavium</name>
    <dbReference type="NCBI Taxonomy" id="2838505"/>
    <lineage>
        <taxon>Bacteria</taxon>
        <taxon>Bacillati</taxon>
        <taxon>Bacillota</taxon>
        <taxon>Clostridia</taxon>
        <taxon>Christensenellales</taxon>
        <taxon>Christensenellaceae</taxon>
        <taxon>Candidatus Borkfalkia</taxon>
    </lineage>
</organism>
<reference evidence="9" key="2">
    <citation type="submission" date="2021-04" db="EMBL/GenBank/DDBJ databases">
        <authorList>
            <person name="Gilroy R."/>
        </authorList>
    </citation>
    <scope>NUCLEOTIDE SEQUENCE</scope>
    <source>
        <strain evidence="9">CHK199-9574</strain>
    </source>
</reference>
<dbReference type="CDD" id="cd16320">
    <property type="entry name" value="MraZ_N"/>
    <property type="match status" value="1"/>
</dbReference>
<dbReference type="GO" id="GO:2000143">
    <property type="term" value="P:negative regulation of DNA-templated transcription initiation"/>
    <property type="evidence" value="ECO:0007669"/>
    <property type="project" value="TreeGrafter"/>
</dbReference>
<dbReference type="AlphaFoldDB" id="A0A9D2CFZ3"/>
<proteinExistence type="inferred from homology"/>
<evidence type="ECO:0000256" key="3">
    <source>
        <dbReference type="ARBA" id="ARBA00022737"/>
    </source>
</evidence>
<comment type="subunit">
    <text evidence="7">Forms oligomers.</text>
</comment>
<dbReference type="InterPro" id="IPR035642">
    <property type="entry name" value="MraZ_N"/>
</dbReference>
<dbReference type="CDD" id="cd16321">
    <property type="entry name" value="MraZ_C"/>
    <property type="match status" value="1"/>
</dbReference>
<dbReference type="InterPro" id="IPR038619">
    <property type="entry name" value="MraZ_sf"/>
</dbReference>
<dbReference type="InterPro" id="IPR003444">
    <property type="entry name" value="MraZ"/>
</dbReference>
<comment type="similarity">
    <text evidence="7">Belongs to the MraZ family.</text>
</comment>
<evidence type="ECO:0000259" key="8">
    <source>
        <dbReference type="PROSITE" id="PS51740"/>
    </source>
</evidence>
<keyword evidence="4 7" id="KW-0805">Transcription regulation</keyword>
<evidence type="ECO:0000256" key="2">
    <source>
        <dbReference type="ARBA" id="ARBA00022490"/>
    </source>
</evidence>
<dbReference type="EMBL" id="DXCO01000007">
    <property type="protein sequence ID" value="HIY77582.1"/>
    <property type="molecule type" value="Genomic_DNA"/>
</dbReference>
<keyword evidence="6 7" id="KW-0804">Transcription</keyword>
<dbReference type="GO" id="GO:0005737">
    <property type="term" value="C:cytoplasm"/>
    <property type="evidence" value="ECO:0007669"/>
    <property type="project" value="UniProtKB-UniRule"/>
</dbReference>
<dbReference type="InterPro" id="IPR035644">
    <property type="entry name" value="MraZ_C"/>
</dbReference>
<keyword evidence="2 7" id="KW-0963">Cytoplasm</keyword>
<dbReference type="PANTHER" id="PTHR34701:SF1">
    <property type="entry name" value="TRANSCRIPTIONAL REGULATOR MRAZ"/>
    <property type="match status" value="1"/>
</dbReference>
<gene>
    <name evidence="7" type="primary">mraZ</name>
    <name evidence="9" type="ORF">H9728_00905</name>
</gene>
<comment type="caution">
    <text evidence="9">The sequence shown here is derived from an EMBL/GenBank/DDBJ whole genome shotgun (WGS) entry which is preliminary data.</text>
</comment>
<dbReference type="GO" id="GO:0000976">
    <property type="term" value="F:transcription cis-regulatory region binding"/>
    <property type="evidence" value="ECO:0007669"/>
    <property type="project" value="TreeGrafter"/>
</dbReference>
<dbReference type="HAMAP" id="MF_01008">
    <property type="entry name" value="MraZ"/>
    <property type="match status" value="1"/>
</dbReference>
<dbReference type="GO" id="GO:0009295">
    <property type="term" value="C:nucleoid"/>
    <property type="evidence" value="ECO:0007669"/>
    <property type="project" value="UniProtKB-SubCell"/>
</dbReference>
<feature type="domain" description="SpoVT-AbrB" evidence="8">
    <location>
        <begin position="7"/>
        <end position="49"/>
    </location>
</feature>
<dbReference type="SUPFAM" id="SSF89447">
    <property type="entry name" value="AbrB/MazE/MraZ-like"/>
    <property type="match status" value="1"/>
</dbReference>
<evidence type="ECO:0000313" key="9">
    <source>
        <dbReference type="EMBL" id="HIY77582.1"/>
    </source>
</evidence>
<evidence type="ECO:0000256" key="4">
    <source>
        <dbReference type="ARBA" id="ARBA00023015"/>
    </source>
</evidence>
<reference evidence="9" key="1">
    <citation type="journal article" date="2021" name="PeerJ">
        <title>Extensive microbial diversity within the chicken gut microbiome revealed by metagenomics and culture.</title>
        <authorList>
            <person name="Gilroy R."/>
            <person name="Ravi A."/>
            <person name="Getino M."/>
            <person name="Pursley I."/>
            <person name="Horton D.L."/>
            <person name="Alikhan N.F."/>
            <person name="Baker D."/>
            <person name="Gharbi K."/>
            <person name="Hall N."/>
            <person name="Watson M."/>
            <person name="Adriaenssens E.M."/>
            <person name="Foster-Nyarko E."/>
            <person name="Jarju S."/>
            <person name="Secka A."/>
            <person name="Antonio M."/>
            <person name="Oren A."/>
            <person name="Chaudhuri R.R."/>
            <person name="La Ragione R."/>
            <person name="Hildebrand F."/>
            <person name="Pallen M.J."/>
        </authorList>
    </citation>
    <scope>NUCLEOTIDE SEQUENCE</scope>
    <source>
        <strain evidence="9">CHK199-9574</strain>
    </source>
</reference>
<dbReference type="Proteomes" id="UP000824135">
    <property type="component" value="Unassembled WGS sequence"/>
</dbReference>
<comment type="subcellular location">
    <subcellularLocation>
        <location evidence="7">Cytoplasm</location>
        <location evidence="7">Nucleoid</location>
    </subcellularLocation>
</comment>
<evidence type="ECO:0000256" key="7">
    <source>
        <dbReference type="HAMAP-Rule" id="MF_01008"/>
    </source>
</evidence>
<accession>A0A9D2CFZ3</accession>
<name>A0A9D2CFZ3_9FIRM</name>
<dbReference type="PROSITE" id="PS51740">
    <property type="entry name" value="SPOVT_ABRB"/>
    <property type="match status" value="1"/>
</dbReference>
<keyword evidence="3" id="KW-0677">Repeat</keyword>
<evidence type="ECO:0000256" key="6">
    <source>
        <dbReference type="ARBA" id="ARBA00023163"/>
    </source>
</evidence>
<dbReference type="Pfam" id="PF02381">
    <property type="entry name" value="MraZ"/>
    <property type="match status" value="2"/>
</dbReference>
<sequence>MYSFNGRFNNRLDDKNRIRIPAKYKADLGADYKFAYGPDHCIYVLPFSEYKKVLDSFGSASLFDTEIQDAISEFTGMVSDVSEDSQGRAVIPADMKEYAQIDKDIVITGAASYLKIESAENFAKRNAGKNINDVFARLKSLRAESKE</sequence>
<dbReference type="Gene3D" id="3.40.1550.20">
    <property type="entry name" value="Transcriptional regulator MraZ domain"/>
    <property type="match status" value="1"/>
</dbReference>
<dbReference type="InterPro" id="IPR037914">
    <property type="entry name" value="SpoVT-AbrB_sf"/>
</dbReference>
<dbReference type="GO" id="GO:0003700">
    <property type="term" value="F:DNA-binding transcription factor activity"/>
    <property type="evidence" value="ECO:0007669"/>
    <property type="project" value="UniProtKB-UniRule"/>
</dbReference>